<comment type="subcellular location">
    <subcellularLocation>
        <location evidence="1">Cell membrane</location>
        <topology evidence="1">Multi-pass membrane protein</topology>
    </subcellularLocation>
</comment>
<proteinExistence type="predicted"/>
<dbReference type="InterPro" id="IPR000917">
    <property type="entry name" value="Sulfatase_N"/>
</dbReference>
<evidence type="ECO:0000256" key="4">
    <source>
        <dbReference type="ARBA" id="ARBA00022692"/>
    </source>
</evidence>
<keyword evidence="8" id="KW-0808">Transferase</keyword>
<name>A0ABV5AMV1_9BACL</name>
<dbReference type="Proteomes" id="UP001580346">
    <property type="component" value="Unassembled WGS sequence"/>
</dbReference>
<dbReference type="Pfam" id="PF00884">
    <property type="entry name" value="Sulfatase"/>
    <property type="match status" value="1"/>
</dbReference>
<accession>A0ABV5AMV1</accession>
<dbReference type="Gene3D" id="3.40.720.10">
    <property type="entry name" value="Alkaline Phosphatase, subunit A"/>
    <property type="match status" value="1"/>
</dbReference>
<evidence type="ECO:0000259" key="7">
    <source>
        <dbReference type="Pfam" id="PF00884"/>
    </source>
</evidence>
<evidence type="ECO:0000256" key="5">
    <source>
        <dbReference type="ARBA" id="ARBA00022989"/>
    </source>
</evidence>
<evidence type="ECO:0000313" key="8">
    <source>
        <dbReference type="EMBL" id="MFB5265520.1"/>
    </source>
</evidence>
<reference evidence="8 9" key="1">
    <citation type="submission" date="2024-09" db="EMBL/GenBank/DDBJ databases">
        <title>Paenibacillus zeirhizospherea sp. nov., isolated from surface of the maize (Zea mays) roots in a horticulture field, Hungary.</title>
        <authorList>
            <person name="Marton D."/>
            <person name="Farkas M."/>
            <person name="Bedics A."/>
            <person name="Toth E."/>
            <person name="Tancsics A."/>
            <person name="Boka K."/>
            <person name="Maroti G."/>
            <person name="Kriszt B."/>
            <person name="Cserhati M."/>
        </authorList>
    </citation>
    <scope>NUCLEOTIDE SEQUENCE [LARGE SCALE GENOMIC DNA]</scope>
    <source>
        <strain evidence="8 9">KCTC 33519</strain>
    </source>
</reference>
<dbReference type="RefSeq" id="WP_375352880.1">
    <property type="nucleotide sequence ID" value="NZ_JBHHMI010000001.1"/>
</dbReference>
<dbReference type="InterPro" id="IPR017850">
    <property type="entry name" value="Alkaline_phosphatase_core_sf"/>
</dbReference>
<keyword evidence="9" id="KW-1185">Reference proteome</keyword>
<comment type="pathway">
    <text evidence="2">Cell wall biogenesis; lipoteichoic acid biosynthesis.</text>
</comment>
<dbReference type="SUPFAM" id="SSF53649">
    <property type="entry name" value="Alkaline phosphatase-like"/>
    <property type="match status" value="1"/>
</dbReference>
<keyword evidence="3" id="KW-1003">Cell membrane</keyword>
<dbReference type="InterPro" id="IPR050448">
    <property type="entry name" value="OpgB/LTA_synthase_biosynth"/>
</dbReference>
<dbReference type="Gene3D" id="3.30.1120.170">
    <property type="match status" value="1"/>
</dbReference>
<dbReference type="GO" id="GO:0016740">
    <property type="term" value="F:transferase activity"/>
    <property type="evidence" value="ECO:0007669"/>
    <property type="project" value="UniProtKB-KW"/>
</dbReference>
<evidence type="ECO:0000313" key="9">
    <source>
        <dbReference type="Proteomes" id="UP001580346"/>
    </source>
</evidence>
<keyword evidence="5" id="KW-1133">Transmembrane helix</keyword>
<evidence type="ECO:0000256" key="1">
    <source>
        <dbReference type="ARBA" id="ARBA00004651"/>
    </source>
</evidence>
<dbReference type="PANTHER" id="PTHR47371">
    <property type="entry name" value="LIPOTEICHOIC ACID SYNTHASE"/>
    <property type="match status" value="1"/>
</dbReference>
<evidence type="ECO:0000256" key="3">
    <source>
        <dbReference type="ARBA" id="ARBA00022475"/>
    </source>
</evidence>
<organism evidence="8 9">
    <name type="scientific">Paenibacillus enshidis</name>
    <dbReference type="NCBI Taxonomy" id="1458439"/>
    <lineage>
        <taxon>Bacteria</taxon>
        <taxon>Bacillati</taxon>
        <taxon>Bacillota</taxon>
        <taxon>Bacilli</taxon>
        <taxon>Bacillales</taxon>
        <taxon>Paenibacillaceae</taxon>
        <taxon>Paenibacillus</taxon>
    </lineage>
</organism>
<feature type="domain" description="Sulfatase N-terminal" evidence="7">
    <location>
        <begin position="85"/>
        <end position="374"/>
    </location>
</feature>
<dbReference type="CDD" id="cd16015">
    <property type="entry name" value="LTA_synthase"/>
    <property type="match status" value="1"/>
</dbReference>
<dbReference type="PANTHER" id="PTHR47371:SF3">
    <property type="entry name" value="PHOSPHOGLYCEROL TRANSFERASE I"/>
    <property type="match status" value="1"/>
</dbReference>
<dbReference type="EC" id="2.7.8.-" evidence="8"/>
<dbReference type="EMBL" id="JBHHMI010000001">
    <property type="protein sequence ID" value="MFB5265520.1"/>
    <property type="molecule type" value="Genomic_DNA"/>
</dbReference>
<evidence type="ECO:0000256" key="2">
    <source>
        <dbReference type="ARBA" id="ARBA00004936"/>
    </source>
</evidence>
<sequence length="468" mass="53073">MNNAKKKIRRRTLGILAVTALAGLAVFAGIAHHERVPPAKKQTSTMNTGLQSTVQAIQQMEETYPYRKYKKAGAPAYFGAGKGCNLIVVQLESFQNFLLNTSVDGKELTPVMNRLAAESLYFPYIFQQMGRGNTSDAEFLSNTSVYPVGNKPMSYAYSEKKLPSLARLMHKQGYTASTFHVNNITFWNRDELYKALNFDKYYDKPYFHKQNFNRFGASDEELFRVGLNKLEALQYSWKPFYAQLITASSHAPFTIPDASKRLKLPERLKGQPLGDYLTAVNYADYALGTFIDGLKKNGLWEKSVVVVYGDHFGLNRKKFKPTEVSQALGIPYHRHITRFNVPLMIHLPGQSGRVIEQVGGQVDILPTVANIMGIDLAQEGFTAFGHDLMNIDHNIIGIRYYLPTGSFFNNEILFIAGKKGFTDGKAVSLRTLQPVKDLSPYQSEYKYIRKWMKLSDKYVKELPERIEF</sequence>
<keyword evidence="6" id="KW-0472">Membrane</keyword>
<comment type="caution">
    <text evidence="8">The sequence shown here is derived from an EMBL/GenBank/DDBJ whole genome shotgun (WGS) entry which is preliminary data.</text>
</comment>
<evidence type="ECO:0000256" key="6">
    <source>
        <dbReference type="ARBA" id="ARBA00023136"/>
    </source>
</evidence>
<gene>
    <name evidence="8" type="ORF">ACE41H_01770</name>
</gene>
<protein>
    <submittedName>
        <fullName evidence="8">LTA synthase family protein</fullName>
        <ecNumber evidence="8">2.7.8.-</ecNumber>
    </submittedName>
</protein>
<keyword evidence="4" id="KW-0812">Transmembrane</keyword>